<proteinExistence type="predicted"/>
<keyword evidence="2" id="KW-1185">Reference proteome</keyword>
<dbReference type="Proteomes" id="UP000216947">
    <property type="component" value="Unassembled WGS sequence"/>
</dbReference>
<reference evidence="2" key="1">
    <citation type="submission" date="2017-05" db="EMBL/GenBank/DDBJ databases">
        <title>Complete and WGS of Bordetella genogroups.</title>
        <authorList>
            <person name="Spilker T."/>
            <person name="Lipuma J."/>
        </authorList>
    </citation>
    <scope>NUCLEOTIDE SEQUENCE [LARGE SCALE GENOMIC DNA]</scope>
    <source>
        <strain evidence="2">AU18089</strain>
    </source>
</reference>
<dbReference type="EMBL" id="NEVK01000004">
    <property type="protein sequence ID" value="OZI22363.1"/>
    <property type="molecule type" value="Genomic_DNA"/>
</dbReference>
<accession>A0A261RDD8</accession>
<gene>
    <name evidence="1" type="ORF">CAL19_07425</name>
</gene>
<comment type="caution">
    <text evidence="1">The sequence shown here is derived from an EMBL/GenBank/DDBJ whole genome shotgun (WGS) entry which is preliminary data.</text>
</comment>
<sequence length="133" mass="14872">MTPAAAPALLRRTDEIRSILRTLSHRQSGVYVCNALAEPDSDACESRILGPDWRLPHFFWRPEDIRHCPAHLRDLLPAGEILLDFSAVTPQGDEVRFRVARSMTVHFPDSSAALLSGFPDVVQYLPAERPVEA</sequence>
<protein>
    <submittedName>
        <fullName evidence="1">Uncharacterized protein</fullName>
    </submittedName>
</protein>
<evidence type="ECO:0000313" key="1">
    <source>
        <dbReference type="EMBL" id="OZI22363.1"/>
    </source>
</evidence>
<evidence type="ECO:0000313" key="2">
    <source>
        <dbReference type="Proteomes" id="UP000216947"/>
    </source>
</evidence>
<organism evidence="1 2">
    <name type="scientific">Bordetella genomosp. 7</name>
    <dbReference type="NCBI Taxonomy" id="1416805"/>
    <lineage>
        <taxon>Bacteria</taxon>
        <taxon>Pseudomonadati</taxon>
        <taxon>Pseudomonadota</taxon>
        <taxon>Betaproteobacteria</taxon>
        <taxon>Burkholderiales</taxon>
        <taxon>Alcaligenaceae</taxon>
        <taxon>Bordetella</taxon>
    </lineage>
</organism>
<dbReference type="RefSeq" id="WP_094796443.1">
    <property type="nucleotide sequence ID" value="NZ_NEVK01000004.1"/>
</dbReference>
<name>A0A261RDD8_9BORD</name>
<dbReference type="AlphaFoldDB" id="A0A261RDD8"/>